<evidence type="ECO:0000313" key="3">
    <source>
        <dbReference type="EMBL" id="ACG58337.1"/>
    </source>
</evidence>
<organism evidence="3">
    <name type="scientific">Tenuivirus oryzaclavatae</name>
    <dbReference type="NCBI Taxonomy" id="3052763"/>
    <lineage>
        <taxon>Viruses</taxon>
        <taxon>Riboviria</taxon>
        <taxon>Orthornavirae</taxon>
        <taxon>Negarnaviricota</taxon>
        <taxon>Polyploviricotina</taxon>
        <taxon>Bunyaviricetes</taxon>
        <taxon>Hareavirales</taxon>
        <taxon>Phenuiviridae</taxon>
        <taxon>Tenuivirus</taxon>
    </lineage>
</organism>
<proteinExistence type="predicted"/>
<dbReference type="Pfam" id="PF05310">
    <property type="entry name" value="Tenui_NS3"/>
    <property type="match status" value="1"/>
</dbReference>
<reference evidence="3" key="1">
    <citation type="submission" date="2008-07" db="EMBL/GenBank/DDBJ databases">
        <title>Molecular Variability of RNA2 of Rice Stripe Virus in China.</title>
        <authorList>
            <person name="Cheng W."/>
            <person name="Xiao D."/>
            <person name="Wu Z."/>
            <person name="Xie L."/>
        </authorList>
    </citation>
    <scope>NUCLEOTIDE SEQUENCE</scope>
    <source>
        <strain evidence="3">YQJ07</strain>
    </source>
</reference>
<name>B5B642_9VIRU</name>
<evidence type="ECO:0000256" key="1">
    <source>
        <dbReference type="ARBA" id="ARBA00004192"/>
    </source>
</evidence>
<dbReference type="GO" id="GO:0030430">
    <property type="term" value="C:host cell cytoplasm"/>
    <property type="evidence" value="ECO:0007669"/>
    <property type="project" value="UniProtKB-SubCell"/>
</dbReference>
<dbReference type="InterPro" id="IPR007974">
    <property type="entry name" value="Tenui_movmnt_prot"/>
</dbReference>
<protein>
    <submittedName>
        <fullName evidence="3">Mutant NS2 protein</fullName>
    </submittedName>
</protein>
<dbReference type="EMBL" id="EU931503">
    <property type="protein sequence ID" value="ACG58337.1"/>
    <property type="molecule type" value="Genomic_RNA"/>
</dbReference>
<accession>B5B642</accession>
<keyword evidence="2" id="KW-1035">Host cytoplasm</keyword>
<comment type="subcellular location">
    <subcellularLocation>
        <location evidence="1">Host cytoplasm</location>
    </subcellularLocation>
</comment>
<evidence type="ECO:0000256" key="2">
    <source>
        <dbReference type="ARBA" id="ARBA00023200"/>
    </source>
</evidence>
<sequence length="201" mass="23097">MAVLLFNDHYYSFLHKYKRHTGSYDNLFNLRCSKEDYYLNSLDAIWFMGCCEEFTDPALRAHALAIATESNIGLVNNNAVISDERLKCWLCKKPSHQQTEHLKLILLPNLVNGFQFATESYHICLKDHSGDDPTQYLSEFSFPTGLRAYYKPHQKMVHKHIVVTNGIPISKNFNEIALPETSLSDDYVLVGAHECPILLRD</sequence>